<evidence type="ECO:0000259" key="4">
    <source>
        <dbReference type="PROSITE" id="PS51898"/>
    </source>
</evidence>
<dbReference type="GO" id="GO:0006310">
    <property type="term" value="P:DNA recombination"/>
    <property type="evidence" value="ECO:0007669"/>
    <property type="project" value="UniProtKB-KW"/>
</dbReference>
<dbReference type="Pfam" id="PF00589">
    <property type="entry name" value="Phage_integrase"/>
    <property type="match status" value="1"/>
</dbReference>
<organism evidence="5 6">
    <name type="scientific">Dyadobacter helix</name>
    <dbReference type="NCBI Taxonomy" id="2822344"/>
    <lineage>
        <taxon>Bacteria</taxon>
        <taxon>Pseudomonadati</taxon>
        <taxon>Bacteroidota</taxon>
        <taxon>Cytophagia</taxon>
        <taxon>Cytophagales</taxon>
        <taxon>Spirosomataceae</taxon>
        <taxon>Dyadobacter</taxon>
    </lineage>
</organism>
<dbReference type="InterPro" id="IPR011010">
    <property type="entry name" value="DNA_brk_join_enz"/>
</dbReference>
<evidence type="ECO:0000256" key="3">
    <source>
        <dbReference type="ARBA" id="ARBA00023172"/>
    </source>
</evidence>
<dbReference type="Pfam" id="PF17293">
    <property type="entry name" value="Arm-DNA-bind_5"/>
    <property type="match status" value="1"/>
</dbReference>
<dbReference type="RefSeq" id="WP_229252764.1">
    <property type="nucleotide sequence ID" value="NZ_CAJRAF010000002.1"/>
</dbReference>
<dbReference type="Gene3D" id="1.10.150.130">
    <property type="match status" value="1"/>
</dbReference>
<dbReference type="Pfam" id="PF13102">
    <property type="entry name" value="Phage_int_SAM_5"/>
    <property type="match status" value="1"/>
</dbReference>
<feature type="domain" description="Tyr recombinase" evidence="4">
    <location>
        <begin position="238"/>
        <end position="414"/>
    </location>
</feature>
<evidence type="ECO:0000313" key="6">
    <source>
        <dbReference type="Proteomes" id="UP000680038"/>
    </source>
</evidence>
<dbReference type="InterPro" id="IPR025269">
    <property type="entry name" value="SAM-like_dom"/>
</dbReference>
<dbReference type="SUPFAM" id="SSF56349">
    <property type="entry name" value="DNA breaking-rejoining enzymes"/>
    <property type="match status" value="1"/>
</dbReference>
<dbReference type="Proteomes" id="UP000680038">
    <property type="component" value="Unassembled WGS sequence"/>
</dbReference>
<gene>
    <name evidence="5" type="primary">xerC_3</name>
    <name evidence="5" type="ORF">DYBT9275_02704</name>
</gene>
<dbReference type="CDD" id="cd01185">
    <property type="entry name" value="INTN1_C_like"/>
    <property type="match status" value="1"/>
</dbReference>
<name>A0A916N646_9BACT</name>
<evidence type="ECO:0000313" key="5">
    <source>
        <dbReference type="EMBL" id="CAG5001615.1"/>
    </source>
</evidence>
<accession>A0A916N646</accession>
<dbReference type="InterPro" id="IPR010998">
    <property type="entry name" value="Integrase_recombinase_N"/>
</dbReference>
<sequence>MNILNDKFLKYTFKQKNGEMEASMNVLFSVRKSKINRNRQLPIYIRVTIGGSRFETSTGKTVLEEKWSADSGRVKGSSIEAREINVFLDSLIGKAHGIQRQIIQEGLVMSIEVFKNKWLGVDEKSVDLLKVFEDHNSKINDLVGIEYAYATYLRYQTTLRHTREFIFWKFNAKQMDVSKLNFQFISNFEFYLKSVKKVGHNATMKYLANLKKIVLICVKSEFIPRDPFFAFKMAKHEVDRTALTEQEMKSIEGKNFDIPRLEQVRDIFLFCCYTGLAYADVAKLKASDIGEGTVGEKWINIKRQKTDSVARIPLLPQALRLLRKYENHAGAERGLLLPVLSNQKMNAYLKEIGDVCNIRKPITFHLARHTFATTVTLSNGVPIESVSRMLGHRSLKTTQIYAKVVDAKLSQDMRRLSELLHTKNSD</sequence>
<proteinExistence type="inferred from homology"/>
<dbReference type="EMBL" id="CAJRAF010000002">
    <property type="protein sequence ID" value="CAG5001615.1"/>
    <property type="molecule type" value="Genomic_DNA"/>
</dbReference>
<dbReference type="PROSITE" id="PS51898">
    <property type="entry name" value="TYR_RECOMBINASE"/>
    <property type="match status" value="1"/>
</dbReference>
<dbReference type="AlphaFoldDB" id="A0A916N646"/>
<dbReference type="Gene3D" id="1.10.443.10">
    <property type="entry name" value="Intergrase catalytic core"/>
    <property type="match status" value="1"/>
</dbReference>
<protein>
    <submittedName>
        <fullName evidence="5">Tyrosine recombinase XerC</fullName>
    </submittedName>
</protein>
<dbReference type="PANTHER" id="PTHR30349:SF64">
    <property type="entry name" value="PROPHAGE INTEGRASE INTD-RELATED"/>
    <property type="match status" value="1"/>
</dbReference>
<comment type="similarity">
    <text evidence="1">Belongs to the 'phage' integrase family.</text>
</comment>
<dbReference type="InterPro" id="IPR002104">
    <property type="entry name" value="Integrase_catalytic"/>
</dbReference>
<dbReference type="GO" id="GO:0003677">
    <property type="term" value="F:DNA binding"/>
    <property type="evidence" value="ECO:0007669"/>
    <property type="project" value="UniProtKB-KW"/>
</dbReference>
<reference evidence="5" key="1">
    <citation type="submission" date="2021-04" db="EMBL/GenBank/DDBJ databases">
        <authorList>
            <person name="Rodrigo-Torres L."/>
            <person name="Arahal R. D."/>
            <person name="Lucena T."/>
        </authorList>
    </citation>
    <scope>NUCLEOTIDE SEQUENCE</scope>
    <source>
        <strain evidence="5">CECT 9275</strain>
    </source>
</reference>
<dbReference type="InterPro" id="IPR013762">
    <property type="entry name" value="Integrase-like_cat_sf"/>
</dbReference>
<evidence type="ECO:0000256" key="1">
    <source>
        <dbReference type="ARBA" id="ARBA00008857"/>
    </source>
</evidence>
<keyword evidence="3" id="KW-0233">DNA recombination</keyword>
<keyword evidence="2" id="KW-0238">DNA-binding</keyword>
<keyword evidence="6" id="KW-1185">Reference proteome</keyword>
<dbReference type="InterPro" id="IPR050090">
    <property type="entry name" value="Tyrosine_recombinase_XerCD"/>
</dbReference>
<dbReference type="PANTHER" id="PTHR30349">
    <property type="entry name" value="PHAGE INTEGRASE-RELATED"/>
    <property type="match status" value="1"/>
</dbReference>
<dbReference type="GO" id="GO:0015074">
    <property type="term" value="P:DNA integration"/>
    <property type="evidence" value="ECO:0007669"/>
    <property type="project" value="InterPro"/>
</dbReference>
<comment type="caution">
    <text evidence="5">The sequence shown here is derived from an EMBL/GenBank/DDBJ whole genome shotgun (WGS) entry which is preliminary data.</text>
</comment>
<evidence type="ECO:0000256" key="2">
    <source>
        <dbReference type="ARBA" id="ARBA00023125"/>
    </source>
</evidence>
<dbReference type="InterPro" id="IPR035386">
    <property type="entry name" value="Arm-DNA-bind_5"/>
</dbReference>